<organism evidence="2 3">
    <name type="scientific">Lignipirellula cremea</name>
    <dbReference type="NCBI Taxonomy" id="2528010"/>
    <lineage>
        <taxon>Bacteria</taxon>
        <taxon>Pseudomonadati</taxon>
        <taxon>Planctomycetota</taxon>
        <taxon>Planctomycetia</taxon>
        <taxon>Pirellulales</taxon>
        <taxon>Pirellulaceae</taxon>
        <taxon>Lignipirellula</taxon>
    </lineage>
</organism>
<dbReference type="OrthoDB" id="292635at2"/>
<accession>A0A518DTV9</accession>
<reference evidence="2 3" key="1">
    <citation type="submission" date="2019-02" db="EMBL/GenBank/DDBJ databases">
        <title>Deep-cultivation of Planctomycetes and their phenomic and genomic characterization uncovers novel biology.</title>
        <authorList>
            <person name="Wiegand S."/>
            <person name="Jogler M."/>
            <person name="Boedeker C."/>
            <person name="Pinto D."/>
            <person name="Vollmers J."/>
            <person name="Rivas-Marin E."/>
            <person name="Kohn T."/>
            <person name="Peeters S.H."/>
            <person name="Heuer A."/>
            <person name="Rast P."/>
            <person name="Oberbeckmann S."/>
            <person name="Bunk B."/>
            <person name="Jeske O."/>
            <person name="Meyerdierks A."/>
            <person name="Storesund J.E."/>
            <person name="Kallscheuer N."/>
            <person name="Luecker S."/>
            <person name="Lage O.M."/>
            <person name="Pohl T."/>
            <person name="Merkel B.J."/>
            <person name="Hornburger P."/>
            <person name="Mueller R.-W."/>
            <person name="Bruemmer F."/>
            <person name="Labrenz M."/>
            <person name="Spormann A.M."/>
            <person name="Op den Camp H."/>
            <person name="Overmann J."/>
            <person name="Amann R."/>
            <person name="Jetten M.S.M."/>
            <person name="Mascher T."/>
            <person name="Medema M.H."/>
            <person name="Devos D.P."/>
            <person name="Kaster A.-K."/>
            <person name="Ovreas L."/>
            <person name="Rohde M."/>
            <person name="Galperin M.Y."/>
            <person name="Jogler C."/>
        </authorList>
    </citation>
    <scope>NUCLEOTIDE SEQUENCE [LARGE SCALE GENOMIC DNA]</scope>
    <source>
        <strain evidence="2 3">Pla85_3_4</strain>
    </source>
</reference>
<sequence>MDATTAAMDSARSQRNTSLNAGAAGLAATAVCVFAHLTGPDASTAAAWPFPLLMGAAVAVSSLVLRVRTVRQWERDQTGPPWLLLLLPGAAMLLVGYGFSLAAHHAVDQLAYWAIALPAEAACWLQICLLLNRSGRPAHLSVQPVMGSDMGRSWLMSEIENGVQPPLYVIGTLSPTDCDLDEAEDEDLLPPGVSQHFTRARAEEGGEAIYGALRAEFAPGERSQTLHIAFCPPLAVAPDFTATPISGPAATVKCAEIQTFGARIEIRLNAAQTEASEIGLEFYALAKTADTSSQA</sequence>
<dbReference type="RefSeq" id="WP_145054017.1">
    <property type="nucleotide sequence ID" value="NZ_CP036433.1"/>
</dbReference>
<feature type="transmembrane region" description="Helical" evidence="1">
    <location>
        <begin position="45"/>
        <end position="67"/>
    </location>
</feature>
<keyword evidence="3" id="KW-1185">Reference proteome</keyword>
<protein>
    <submittedName>
        <fullName evidence="2">Uncharacterized protein</fullName>
    </submittedName>
</protein>
<keyword evidence="1" id="KW-0472">Membrane</keyword>
<dbReference type="Proteomes" id="UP000317648">
    <property type="component" value="Chromosome"/>
</dbReference>
<name>A0A518DTV9_9BACT</name>
<feature type="transmembrane region" description="Helical" evidence="1">
    <location>
        <begin position="21"/>
        <end position="39"/>
    </location>
</feature>
<evidence type="ECO:0000313" key="2">
    <source>
        <dbReference type="EMBL" id="QDU95258.1"/>
    </source>
</evidence>
<keyword evidence="1" id="KW-1133">Transmembrane helix</keyword>
<dbReference type="AlphaFoldDB" id="A0A518DTV9"/>
<dbReference type="KEGG" id="lcre:Pla8534_30730"/>
<proteinExistence type="predicted"/>
<feature type="transmembrane region" description="Helical" evidence="1">
    <location>
        <begin position="111"/>
        <end position="131"/>
    </location>
</feature>
<feature type="transmembrane region" description="Helical" evidence="1">
    <location>
        <begin position="79"/>
        <end position="99"/>
    </location>
</feature>
<gene>
    <name evidence="2" type="ORF">Pla8534_30730</name>
</gene>
<evidence type="ECO:0000313" key="3">
    <source>
        <dbReference type="Proteomes" id="UP000317648"/>
    </source>
</evidence>
<keyword evidence="1" id="KW-0812">Transmembrane</keyword>
<dbReference type="EMBL" id="CP036433">
    <property type="protein sequence ID" value="QDU95258.1"/>
    <property type="molecule type" value="Genomic_DNA"/>
</dbReference>
<evidence type="ECO:0000256" key="1">
    <source>
        <dbReference type="SAM" id="Phobius"/>
    </source>
</evidence>